<evidence type="ECO:0000259" key="2">
    <source>
        <dbReference type="Pfam" id="PF03537"/>
    </source>
</evidence>
<dbReference type="Pfam" id="PF03537">
    <property type="entry name" value="Glyco_hydro_114"/>
    <property type="match status" value="1"/>
</dbReference>
<evidence type="ECO:0000313" key="4">
    <source>
        <dbReference type="Proteomes" id="UP001432209"/>
    </source>
</evidence>
<feature type="domain" description="Glycoside-hydrolase family GH114 TIM-barrel" evidence="2">
    <location>
        <begin position="47"/>
        <end position="266"/>
    </location>
</feature>
<name>A0ABZ2A181_STRNV</name>
<organism evidence="3 4">
    <name type="scientific">Streptomyces niveus</name>
    <name type="common">Streptomyces spheroides</name>
    <dbReference type="NCBI Taxonomy" id="193462"/>
    <lineage>
        <taxon>Bacteria</taxon>
        <taxon>Bacillati</taxon>
        <taxon>Actinomycetota</taxon>
        <taxon>Actinomycetes</taxon>
        <taxon>Kitasatosporales</taxon>
        <taxon>Streptomycetaceae</taxon>
        <taxon>Streptomyces</taxon>
    </lineage>
</organism>
<dbReference type="PANTHER" id="PTHR35273">
    <property type="entry name" value="ALPHA-1,4 POLYGALACTOSAMINIDASE, PUTATIVE (AFU_ORTHOLOGUE AFUA_3G07890)-RELATED"/>
    <property type="match status" value="1"/>
</dbReference>
<evidence type="ECO:0000256" key="1">
    <source>
        <dbReference type="SAM" id="SignalP"/>
    </source>
</evidence>
<protein>
    <submittedName>
        <fullName evidence="3">Endo alpha-1,4 polygalactosaminidase</fullName>
    </submittedName>
</protein>
<dbReference type="SUPFAM" id="SSF51445">
    <property type="entry name" value="(Trans)glycosidases"/>
    <property type="match status" value="1"/>
</dbReference>
<dbReference type="InterPro" id="IPR004352">
    <property type="entry name" value="GH114_TIM-barrel"/>
</dbReference>
<dbReference type="EMBL" id="CP109495">
    <property type="protein sequence ID" value="WUX51669.1"/>
    <property type="molecule type" value="Genomic_DNA"/>
</dbReference>
<sequence>MRFHRLRTRTALGAALAFATAVTAGVFATGTANSAEPFTLPPVNAEFDYQIGGAYAPPAGVKVVSRDHSDSPAPGLYNICYVNAFQTQRAGDTDGPEDWDPSLLLRDEAGAVIIDPDWDEAILDITTDAKRQGVADKIKVRIDECAAKGFDALELDNFDTYTRDVVDGRITASHAQTYIRLLSSHGHAKGMAVGQKNTVELASQHEANGLDFAVAEECGDPRWNECSQYTDAFGANAIFIEYSSAGMRNACQYADRVSVVRRDVEVSPAGSGGYLRETC</sequence>
<reference evidence="3" key="1">
    <citation type="submission" date="2022-10" db="EMBL/GenBank/DDBJ databases">
        <title>The complete genomes of actinobacterial strains from the NBC collection.</title>
        <authorList>
            <person name="Joergensen T.S."/>
            <person name="Alvarez Arevalo M."/>
            <person name="Sterndorff E.B."/>
            <person name="Faurdal D."/>
            <person name="Vuksanovic O."/>
            <person name="Mourched A.-S."/>
            <person name="Charusanti P."/>
            <person name="Shaw S."/>
            <person name="Blin K."/>
            <person name="Weber T."/>
        </authorList>
    </citation>
    <scope>NUCLEOTIDE SEQUENCE</scope>
    <source>
        <strain evidence="3">NBC_01432</strain>
    </source>
</reference>
<keyword evidence="4" id="KW-1185">Reference proteome</keyword>
<dbReference type="PANTHER" id="PTHR35273:SF2">
    <property type="entry name" value="ALPHA-GALACTOSIDASE"/>
    <property type="match status" value="1"/>
</dbReference>
<dbReference type="Gene3D" id="3.20.20.70">
    <property type="entry name" value="Aldolase class I"/>
    <property type="match status" value="1"/>
</dbReference>
<dbReference type="Proteomes" id="UP001432209">
    <property type="component" value="Chromosome"/>
</dbReference>
<feature type="signal peptide" evidence="1">
    <location>
        <begin position="1"/>
        <end position="24"/>
    </location>
</feature>
<dbReference type="RefSeq" id="WP_329075333.1">
    <property type="nucleotide sequence ID" value="NZ_CP109495.1"/>
</dbReference>
<keyword evidence="1" id="KW-0732">Signal</keyword>
<accession>A0ABZ2A181</accession>
<dbReference type="InterPro" id="IPR013785">
    <property type="entry name" value="Aldolase_TIM"/>
</dbReference>
<feature type="chain" id="PRO_5047550391" evidence="1">
    <location>
        <begin position="25"/>
        <end position="279"/>
    </location>
</feature>
<dbReference type="InterPro" id="IPR017853">
    <property type="entry name" value="GH"/>
</dbReference>
<proteinExistence type="predicted"/>
<evidence type="ECO:0000313" key="3">
    <source>
        <dbReference type="EMBL" id="WUX51669.1"/>
    </source>
</evidence>
<gene>
    <name evidence="3" type="ORF">OG442_09015</name>
</gene>